<reference evidence="2" key="1">
    <citation type="submission" date="2021-04" db="EMBL/GenBank/DDBJ databases">
        <authorList>
            <person name="Rodrigo-Torres L."/>
            <person name="Arahal R. D."/>
            <person name="Lucena T."/>
        </authorList>
    </citation>
    <scope>NUCLEOTIDE SEQUENCE</scope>
    <source>
        <strain evidence="2">AS29M-1</strain>
    </source>
</reference>
<proteinExistence type="predicted"/>
<protein>
    <recommendedName>
        <fullName evidence="4">DUF368 domain-containing protein</fullName>
    </recommendedName>
</protein>
<keyword evidence="1" id="KW-0472">Membrane</keyword>
<feature type="transmembrane region" description="Helical" evidence="1">
    <location>
        <begin position="102"/>
        <end position="120"/>
    </location>
</feature>
<dbReference type="PANTHER" id="PTHR37308:SF1">
    <property type="entry name" value="POLYPRENYL-PHOSPHATE TRANSPORTER"/>
    <property type="match status" value="1"/>
</dbReference>
<feature type="transmembrane region" description="Helical" evidence="1">
    <location>
        <begin position="157"/>
        <end position="188"/>
    </location>
</feature>
<evidence type="ECO:0000256" key="1">
    <source>
        <dbReference type="SAM" id="Phobius"/>
    </source>
</evidence>
<gene>
    <name evidence="2" type="ORF">CRYO30217_01775</name>
</gene>
<accession>A0A916NB17</accession>
<keyword evidence="1" id="KW-0812">Transmembrane</keyword>
<dbReference type="KEGG" id="ptan:CRYO30217_01775"/>
<evidence type="ECO:0008006" key="4">
    <source>
        <dbReference type="Google" id="ProtNLM"/>
    </source>
</evidence>
<dbReference type="PANTHER" id="PTHR37308">
    <property type="entry name" value="INTEGRAL MEMBRANE PROTEIN"/>
    <property type="match status" value="1"/>
</dbReference>
<evidence type="ECO:0000313" key="3">
    <source>
        <dbReference type="Proteomes" id="UP000683507"/>
    </source>
</evidence>
<dbReference type="InterPro" id="IPR007163">
    <property type="entry name" value="VCA0040-like"/>
</dbReference>
<organism evidence="2 3">
    <name type="scientific">Parvicella tangerina</name>
    <dbReference type="NCBI Taxonomy" id="2829795"/>
    <lineage>
        <taxon>Bacteria</taxon>
        <taxon>Pseudomonadati</taxon>
        <taxon>Bacteroidota</taxon>
        <taxon>Flavobacteriia</taxon>
        <taxon>Flavobacteriales</taxon>
        <taxon>Parvicellaceae</taxon>
        <taxon>Parvicella</taxon>
    </lineage>
</organism>
<feature type="transmembrane region" description="Helical" evidence="1">
    <location>
        <begin position="132"/>
        <end position="151"/>
    </location>
</feature>
<keyword evidence="1" id="KW-1133">Transmembrane helix</keyword>
<name>A0A916NB17_9FLAO</name>
<dbReference type="Proteomes" id="UP000683507">
    <property type="component" value="Chromosome"/>
</dbReference>
<dbReference type="AlphaFoldDB" id="A0A916NB17"/>
<evidence type="ECO:0000313" key="2">
    <source>
        <dbReference type="EMBL" id="CAG5081971.1"/>
    </source>
</evidence>
<keyword evidence="3" id="KW-1185">Reference proteome</keyword>
<dbReference type="RefSeq" id="WP_258541962.1">
    <property type="nucleotide sequence ID" value="NZ_OU015584.1"/>
</dbReference>
<dbReference type="EMBL" id="OU015584">
    <property type="protein sequence ID" value="CAG5081971.1"/>
    <property type="molecule type" value="Genomic_DNA"/>
</dbReference>
<dbReference type="Pfam" id="PF04018">
    <property type="entry name" value="VCA0040-like"/>
    <property type="match status" value="1"/>
</dbReference>
<feature type="transmembrane region" description="Helical" evidence="1">
    <location>
        <begin position="72"/>
        <end position="90"/>
    </location>
</feature>
<sequence>MSKRTIKDYLLISAKGLGMGAADVVPGVSGGTVAFITGIYEELLTSISNINFKAIKILNDEGVKAFWKHVNGWFFVSLLMGIVVSFVSLAKVAKYLMEHEPIALWSFFFGLVAASIFYVGKEVKNKDAKAGIGFIAGAAIAYYITILPPLTGDSDSLLMLFFAGMIAICAMILPGISGSFILLILGAYQTLMIAIDSMDLVVFAVFAAGAGAGLISFSRALKWLFEKYESMTIAVLSGFLLGSLNKLWPWKHVSEVYVKHAGEPKEEIVHLVENNVLPSDYQTFELVGDDLVYSSADPQVAIAAVCAVVGFALIFGIEFAAKKLGGKPEEK</sequence>
<feature type="transmembrane region" description="Helical" evidence="1">
    <location>
        <begin position="300"/>
        <end position="321"/>
    </location>
</feature>
<feature type="transmembrane region" description="Helical" evidence="1">
    <location>
        <begin position="200"/>
        <end position="221"/>
    </location>
</feature>